<feature type="compositionally biased region" description="Polar residues" evidence="1">
    <location>
        <begin position="426"/>
        <end position="455"/>
    </location>
</feature>
<evidence type="ECO:0000256" key="1">
    <source>
        <dbReference type="SAM" id="MobiDB-lite"/>
    </source>
</evidence>
<evidence type="ECO:0000313" key="2">
    <source>
        <dbReference type="EMBL" id="VEL36585.1"/>
    </source>
</evidence>
<dbReference type="EMBL" id="CAAALY010252649">
    <property type="protein sequence ID" value="VEL36585.1"/>
    <property type="molecule type" value="Genomic_DNA"/>
</dbReference>
<proteinExistence type="predicted"/>
<evidence type="ECO:0000313" key="3">
    <source>
        <dbReference type="Proteomes" id="UP000784294"/>
    </source>
</evidence>
<feature type="region of interest" description="Disordered" evidence="1">
    <location>
        <begin position="426"/>
        <end position="547"/>
    </location>
</feature>
<accession>A0A3S5CTW5</accession>
<dbReference type="Proteomes" id="UP000784294">
    <property type="component" value="Unassembled WGS sequence"/>
</dbReference>
<sequence>MLSQPVQPHQINIGPAMEGRQIRSPSDLPLYGQDYSAISLAKGPCTLSRAESSRFQSDERDHIPIRGMQEQSLFTDLNFPIDGFPGGLVHRWPAGRQSEIGHTLPTEPRGTNSLGLMATSLTLSGSGSGIEGRSNNEVVSGTSLSADILKLSRQAMCDSNPLAFSLAHTFISVPRSDNRPLEEKFCAMPVQNGCPQARHESGISAVNEIKNFRQSRTGEQLRLGTLQADTKGRGNTGTPSKYKDSANLPNTLDDFMDNLIIHETGGHSDTRQNDSHYKGVPYHASGLGQDSELGDYFDLDYLAKEGAEEQQDKSDGLTSKDKSLKGRFTWFQLPSNSNLSPLRDEDTCKMLKPYRSSSGELGAICREGKLERQLSEEFGEEEDDIYCVPPTSNNISQSCSPPSITKDVESFYSQMANLNVLPCQNPEQMKSATTNPEQMKSATTVSLQPLTTTRRPSASEIRPTPPPPRSRSLSPAHSSTSAFPSDYSLPIAHNPISNDPQDDEPGLGLTFCHRVPVPPEMPLLPERSLFSRRRRPLEKPPGPTNRE</sequence>
<keyword evidence="3" id="KW-1185">Reference proteome</keyword>
<comment type="caution">
    <text evidence="2">The sequence shown here is derived from an EMBL/GenBank/DDBJ whole genome shotgun (WGS) entry which is preliminary data.</text>
</comment>
<name>A0A3S5CTW5_9PLAT</name>
<feature type="region of interest" description="Disordered" evidence="1">
    <location>
        <begin position="1"/>
        <end position="25"/>
    </location>
</feature>
<gene>
    <name evidence="2" type="ORF">PXEA_LOCUS30025</name>
</gene>
<protein>
    <submittedName>
        <fullName evidence="2">Uncharacterized protein</fullName>
    </submittedName>
</protein>
<feature type="compositionally biased region" description="Polar residues" evidence="1">
    <location>
        <begin position="1"/>
        <end position="10"/>
    </location>
</feature>
<feature type="region of interest" description="Disordered" evidence="1">
    <location>
        <begin position="229"/>
        <end position="248"/>
    </location>
</feature>
<organism evidence="2 3">
    <name type="scientific">Protopolystoma xenopodis</name>
    <dbReference type="NCBI Taxonomy" id="117903"/>
    <lineage>
        <taxon>Eukaryota</taxon>
        <taxon>Metazoa</taxon>
        <taxon>Spiralia</taxon>
        <taxon>Lophotrochozoa</taxon>
        <taxon>Platyhelminthes</taxon>
        <taxon>Monogenea</taxon>
        <taxon>Polyopisthocotylea</taxon>
        <taxon>Polystomatidea</taxon>
        <taxon>Polystomatidae</taxon>
        <taxon>Protopolystoma</taxon>
    </lineage>
</organism>
<reference evidence="2" key="1">
    <citation type="submission" date="2018-11" db="EMBL/GenBank/DDBJ databases">
        <authorList>
            <consortium name="Pathogen Informatics"/>
        </authorList>
    </citation>
    <scope>NUCLEOTIDE SEQUENCE</scope>
</reference>
<feature type="compositionally biased region" description="Low complexity" evidence="1">
    <location>
        <begin position="470"/>
        <end position="482"/>
    </location>
</feature>
<dbReference type="AlphaFoldDB" id="A0A3S5CTW5"/>